<evidence type="ECO:0000256" key="1">
    <source>
        <dbReference type="SAM" id="MobiDB-lite"/>
    </source>
</evidence>
<protein>
    <submittedName>
        <fullName evidence="3">Uncharacterized protein</fullName>
    </submittedName>
</protein>
<evidence type="ECO:0000256" key="2">
    <source>
        <dbReference type="SAM" id="Phobius"/>
    </source>
</evidence>
<feature type="transmembrane region" description="Helical" evidence="2">
    <location>
        <begin position="34"/>
        <end position="53"/>
    </location>
</feature>
<sequence length="196" mass="21303">MLLALIAASEIGFWLLLLAGLAVRYLLGRRRLGAALLMCVPLLDVILLTATVADLRGGGTANFTHGLSAAYLGYSVVFGRSMIRWADERFAHRFAGGPPPKGKPRYGRARVRYEWREFGKASLATAIACGVLLSMIVMVDDTARTEALLGWTQRLLTVLAIWSIWPISHTLWPAKPKPGEEEPAAGQAHGASATHR</sequence>
<keyword evidence="2" id="KW-0472">Membrane</keyword>
<evidence type="ECO:0000313" key="4">
    <source>
        <dbReference type="Proteomes" id="UP001596074"/>
    </source>
</evidence>
<feature type="transmembrane region" description="Helical" evidence="2">
    <location>
        <begin position="151"/>
        <end position="168"/>
    </location>
</feature>
<evidence type="ECO:0000313" key="3">
    <source>
        <dbReference type="EMBL" id="MFC5752775.1"/>
    </source>
</evidence>
<gene>
    <name evidence="3" type="ORF">ACFPZN_44795</name>
</gene>
<dbReference type="EMBL" id="JBHSON010000096">
    <property type="protein sequence ID" value="MFC5752775.1"/>
    <property type="molecule type" value="Genomic_DNA"/>
</dbReference>
<dbReference type="RefSeq" id="WP_378289107.1">
    <property type="nucleotide sequence ID" value="NZ_JBHSON010000096.1"/>
</dbReference>
<keyword evidence="2" id="KW-0812">Transmembrane</keyword>
<reference evidence="4" key="1">
    <citation type="journal article" date="2019" name="Int. J. Syst. Evol. Microbiol.">
        <title>The Global Catalogue of Microorganisms (GCM) 10K type strain sequencing project: providing services to taxonomists for standard genome sequencing and annotation.</title>
        <authorList>
            <consortium name="The Broad Institute Genomics Platform"/>
            <consortium name="The Broad Institute Genome Sequencing Center for Infectious Disease"/>
            <person name="Wu L."/>
            <person name="Ma J."/>
        </authorList>
    </citation>
    <scope>NUCLEOTIDE SEQUENCE [LARGE SCALE GENOMIC DNA]</scope>
    <source>
        <strain evidence="4">KCTC 42087</strain>
    </source>
</reference>
<dbReference type="Proteomes" id="UP001596074">
    <property type="component" value="Unassembled WGS sequence"/>
</dbReference>
<feature type="transmembrane region" description="Helical" evidence="2">
    <location>
        <begin position="118"/>
        <end position="139"/>
    </location>
</feature>
<accession>A0ABW1AE26</accession>
<keyword evidence="4" id="KW-1185">Reference proteome</keyword>
<feature type="transmembrane region" description="Helical" evidence="2">
    <location>
        <begin position="65"/>
        <end position="83"/>
    </location>
</feature>
<proteinExistence type="predicted"/>
<feature type="region of interest" description="Disordered" evidence="1">
    <location>
        <begin position="175"/>
        <end position="196"/>
    </location>
</feature>
<keyword evidence="2" id="KW-1133">Transmembrane helix</keyword>
<feature type="transmembrane region" description="Helical" evidence="2">
    <location>
        <begin position="6"/>
        <end position="27"/>
    </location>
</feature>
<name>A0ABW1AE26_9ACTN</name>
<organism evidence="3 4">
    <name type="scientific">Actinomadura rugatobispora</name>
    <dbReference type="NCBI Taxonomy" id="1994"/>
    <lineage>
        <taxon>Bacteria</taxon>
        <taxon>Bacillati</taxon>
        <taxon>Actinomycetota</taxon>
        <taxon>Actinomycetes</taxon>
        <taxon>Streptosporangiales</taxon>
        <taxon>Thermomonosporaceae</taxon>
        <taxon>Actinomadura</taxon>
    </lineage>
</organism>
<comment type="caution">
    <text evidence="3">The sequence shown here is derived from an EMBL/GenBank/DDBJ whole genome shotgun (WGS) entry which is preliminary data.</text>
</comment>